<gene>
    <name evidence="1" type="ORF">MARIT_2705</name>
</gene>
<dbReference type="KEGG" id="tmar:MARIT_2705"/>
<evidence type="ECO:0000313" key="2">
    <source>
        <dbReference type="Proteomes" id="UP000231564"/>
    </source>
</evidence>
<dbReference type="Proteomes" id="UP000231564">
    <property type="component" value="Chromosome MARIT"/>
</dbReference>
<dbReference type="EMBL" id="LT634361">
    <property type="protein sequence ID" value="SFZ84346.1"/>
    <property type="molecule type" value="Genomic_DNA"/>
</dbReference>
<accession>A0A2H1ECG5</accession>
<proteinExistence type="predicted"/>
<sequence length="123" mass="14622">MALYYNLKTNFSDNMITHFQKEICDAIKNNTPLKDSDLGIIKVSFYDKEEFLFDSNYLFFKDFIDKHSLFFEYHIRNDNDEKKIEIIKNRTGGLLASQLKNYKYLTDISKSISLYKTKNTCSR</sequence>
<evidence type="ECO:0000313" key="1">
    <source>
        <dbReference type="EMBL" id="SFZ84346.1"/>
    </source>
</evidence>
<protein>
    <submittedName>
        <fullName evidence="1">Uncharacterized protein</fullName>
    </submittedName>
</protein>
<dbReference type="RefSeq" id="WP_100211728.1">
    <property type="nucleotide sequence ID" value="NZ_CP138495.1"/>
</dbReference>
<dbReference type="OrthoDB" id="7064370at2"/>
<name>A0A2H1ECG5_9FLAO</name>
<dbReference type="GeneID" id="47724165"/>
<keyword evidence="2" id="KW-1185">Reference proteome</keyword>
<organism evidence="1 2">
    <name type="scientific">Tenacibaculum maritimum NCIMB 2154</name>
    <dbReference type="NCBI Taxonomy" id="1349785"/>
    <lineage>
        <taxon>Bacteria</taxon>
        <taxon>Pseudomonadati</taxon>
        <taxon>Bacteroidota</taxon>
        <taxon>Flavobacteriia</taxon>
        <taxon>Flavobacteriales</taxon>
        <taxon>Flavobacteriaceae</taxon>
        <taxon>Tenacibaculum</taxon>
    </lineage>
</organism>
<dbReference type="AlphaFoldDB" id="A0A2H1ECG5"/>
<reference evidence="1 2" key="1">
    <citation type="submission" date="2016-11" db="EMBL/GenBank/DDBJ databases">
        <authorList>
            <person name="Jaros S."/>
            <person name="Januszkiewicz K."/>
            <person name="Wedrychowicz H."/>
        </authorList>
    </citation>
    <scope>NUCLEOTIDE SEQUENCE [LARGE SCALE GENOMIC DNA]</scope>
    <source>
        <strain evidence="1">NCIMB 2154T</strain>
    </source>
</reference>